<dbReference type="OrthoDB" id="1844152at2759"/>
<dbReference type="EMBL" id="MNUE01000117">
    <property type="protein sequence ID" value="OJD28712.1"/>
    <property type="molecule type" value="Genomic_DNA"/>
</dbReference>
<dbReference type="PROSITE" id="PS00086">
    <property type="entry name" value="CYTOCHROME_P450"/>
    <property type="match status" value="1"/>
</dbReference>
<dbReference type="AlphaFoldDB" id="A0A1J9QJQ1"/>
<dbReference type="PRINTS" id="PR00465">
    <property type="entry name" value="EP450IV"/>
</dbReference>
<sequence>MLHDLISAIPSQWAGQEDTRRISILIAVACVALTLVLARSGKTKQRLLQGVHVVGGSEKNSIVQNRKLFFKNSKTMLIEGYKTSPNDFYYVPTALGERLMIPTKFMQELKTAPMDQVDFVGTFIEMFEGKYTTLGSRSRLHARVVKAQLNQNLDGVMVGIQDEIIDAFKDSFPACDDWTEVPVVDRITQIVARVSSCMFGGTTLSRNDEWVQASINFAHDSFIAAQTLKKFPEFLKPVVARFIPALRNIKKSYAAAEKAAIPLLEERSRTGKSALDLLYWMSEQAKGNEKENKFLASILLIVSFAAIHTSAAAPSQLIYDLCEHPEYVDILREEYRKVISPDGKIDKKGFIQMPLMDSIMKESQRFNPLLLITFERIITVDWTLSNGVVIPANTTIGVPTNAISMDPTLYPEPEKFDPWRFASIRQADPAQEGKAQFVSSNPASMAFGYGQHACPGRFFAAQEIKAIMVYLLENYDMKFAPGQKRPESLQFETQYLPDPTTRVLFKRRKPATA</sequence>
<keyword evidence="5 7" id="KW-0408">Iron</keyword>
<accession>A0A1J9QJQ1</accession>
<dbReference type="Gene3D" id="1.10.630.10">
    <property type="entry name" value="Cytochrome P450"/>
    <property type="match status" value="1"/>
</dbReference>
<comment type="similarity">
    <text evidence="2 8">Belongs to the cytochrome P450 family.</text>
</comment>
<protein>
    <submittedName>
        <fullName evidence="10">Cytochrome p450</fullName>
    </submittedName>
</protein>
<evidence type="ECO:0000256" key="7">
    <source>
        <dbReference type="PIRSR" id="PIRSR602403-1"/>
    </source>
</evidence>
<dbReference type="GO" id="GO:0004497">
    <property type="term" value="F:monooxygenase activity"/>
    <property type="evidence" value="ECO:0007669"/>
    <property type="project" value="UniProtKB-KW"/>
</dbReference>
<keyword evidence="7 8" id="KW-0349">Heme</keyword>
<evidence type="ECO:0000256" key="1">
    <source>
        <dbReference type="ARBA" id="ARBA00001971"/>
    </source>
</evidence>
<dbReference type="SUPFAM" id="SSF48264">
    <property type="entry name" value="Cytochrome P450"/>
    <property type="match status" value="1"/>
</dbReference>
<evidence type="ECO:0000256" key="3">
    <source>
        <dbReference type="ARBA" id="ARBA00022723"/>
    </source>
</evidence>
<keyword evidence="11" id="KW-1185">Reference proteome</keyword>
<dbReference type="GeneID" id="31010802"/>
<comment type="cofactor">
    <cofactor evidence="1 7">
        <name>heme</name>
        <dbReference type="ChEBI" id="CHEBI:30413"/>
    </cofactor>
</comment>
<name>A0A1J9QJQ1_9PEZI</name>
<keyword evidence="9" id="KW-0812">Transmembrane</keyword>
<evidence type="ECO:0000256" key="9">
    <source>
        <dbReference type="SAM" id="Phobius"/>
    </source>
</evidence>
<gene>
    <name evidence="10" type="ORF">BKCO1_1170001</name>
</gene>
<dbReference type="GO" id="GO:0005506">
    <property type="term" value="F:iron ion binding"/>
    <property type="evidence" value="ECO:0007669"/>
    <property type="project" value="InterPro"/>
</dbReference>
<dbReference type="InterPro" id="IPR036396">
    <property type="entry name" value="Cyt_P450_sf"/>
</dbReference>
<keyword evidence="4 8" id="KW-0560">Oxidoreductase</keyword>
<evidence type="ECO:0000256" key="4">
    <source>
        <dbReference type="ARBA" id="ARBA00023002"/>
    </source>
</evidence>
<dbReference type="Pfam" id="PF00067">
    <property type="entry name" value="p450"/>
    <property type="match status" value="1"/>
</dbReference>
<dbReference type="InterPro" id="IPR002403">
    <property type="entry name" value="Cyt_P450_E_grp-IV"/>
</dbReference>
<dbReference type="PANTHER" id="PTHR46206">
    <property type="entry name" value="CYTOCHROME P450"/>
    <property type="match status" value="1"/>
</dbReference>
<keyword evidence="3 7" id="KW-0479">Metal-binding</keyword>
<dbReference type="InterPro" id="IPR017972">
    <property type="entry name" value="Cyt_P450_CS"/>
</dbReference>
<evidence type="ECO:0000256" key="2">
    <source>
        <dbReference type="ARBA" id="ARBA00010617"/>
    </source>
</evidence>
<dbReference type="PANTHER" id="PTHR46206:SF6">
    <property type="entry name" value="CYTOCHROME P450 MONOOXYGENASE AN1598-RELATED"/>
    <property type="match status" value="1"/>
</dbReference>
<proteinExistence type="inferred from homology"/>
<keyword evidence="6 8" id="KW-0503">Monooxygenase</keyword>
<organism evidence="10 11">
    <name type="scientific">Diplodia corticola</name>
    <dbReference type="NCBI Taxonomy" id="236234"/>
    <lineage>
        <taxon>Eukaryota</taxon>
        <taxon>Fungi</taxon>
        <taxon>Dikarya</taxon>
        <taxon>Ascomycota</taxon>
        <taxon>Pezizomycotina</taxon>
        <taxon>Dothideomycetes</taxon>
        <taxon>Dothideomycetes incertae sedis</taxon>
        <taxon>Botryosphaeriales</taxon>
        <taxon>Botryosphaeriaceae</taxon>
        <taxon>Diplodia</taxon>
    </lineage>
</organism>
<evidence type="ECO:0000313" key="11">
    <source>
        <dbReference type="Proteomes" id="UP000183809"/>
    </source>
</evidence>
<evidence type="ECO:0000313" key="10">
    <source>
        <dbReference type="EMBL" id="OJD28712.1"/>
    </source>
</evidence>
<dbReference type="CDD" id="cd11041">
    <property type="entry name" value="CYP503A1-like"/>
    <property type="match status" value="1"/>
</dbReference>
<dbReference type="RefSeq" id="XP_020124972.1">
    <property type="nucleotide sequence ID" value="XM_020270543.1"/>
</dbReference>
<feature type="transmembrane region" description="Helical" evidence="9">
    <location>
        <begin position="20"/>
        <end position="38"/>
    </location>
</feature>
<comment type="caution">
    <text evidence="10">The sequence shown here is derived from an EMBL/GenBank/DDBJ whole genome shotgun (WGS) entry which is preliminary data.</text>
</comment>
<dbReference type="GO" id="GO:0016705">
    <property type="term" value="F:oxidoreductase activity, acting on paired donors, with incorporation or reduction of molecular oxygen"/>
    <property type="evidence" value="ECO:0007669"/>
    <property type="project" value="InterPro"/>
</dbReference>
<dbReference type="Proteomes" id="UP000183809">
    <property type="component" value="Unassembled WGS sequence"/>
</dbReference>
<evidence type="ECO:0000256" key="8">
    <source>
        <dbReference type="RuleBase" id="RU000461"/>
    </source>
</evidence>
<evidence type="ECO:0000256" key="6">
    <source>
        <dbReference type="ARBA" id="ARBA00023033"/>
    </source>
</evidence>
<feature type="binding site" description="axial binding residue" evidence="7">
    <location>
        <position position="454"/>
    </location>
    <ligand>
        <name>heme</name>
        <dbReference type="ChEBI" id="CHEBI:30413"/>
    </ligand>
    <ligandPart>
        <name>Fe</name>
        <dbReference type="ChEBI" id="CHEBI:18248"/>
    </ligandPart>
</feature>
<evidence type="ECO:0000256" key="5">
    <source>
        <dbReference type="ARBA" id="ARBA00023004"/>
    </source>
</evidence>
<keyword evidence="9" id="KW-0472">Membrane</keyword>
<dbReference type="GO" id="GO:0020037">
    <property type="term" value="F:heme binding"/>
    <property type="evidence" value="ECO:0007669"/>
    <property type="project" value="InterPro"/>
</dbReference>
<dbReference type="STRING" id="236234.A0A1J9QJQ1"/>
<reference evidence="10 11" key="1">
    <citation type="submission" date="2016-10" db="EMBL/GenBank/DDBJ databases">
        <title>Proteomics and genomics reveal pathogen-plant mechanisms compatible with a hemibiotrophic lifestyle of Diplodia corticola.</title>
        <authorList>
            <person name="Fernandes I."/>
            <person name="De Jonge R."/>
            <person name="Van De Peer Y."/>
            <person name="Devreese B."/>
            <person name="Alves A."/>
            <person name="Esteves A.C."/>
        </authorList>
    </citation>
    <scope>NUCLEOTIDE SEQUENCE [LARGE SCALE GENOMIC DNA]</scope>
    <source>
        <strain evidence="10 11">CBS 112549</strain>
    </source>
</reference>
<dbReference type="InterPro" id="IPR001128">
    <property type="entry name" value="Cyt_P450"/>
</dbReference>
<keyword evidence="9" id="KW-1133">Transmembrane helix</keyword>